<sequence length="185" mass="19903">MSDGEKLSPAPEYPATTINMAYSSQMAQTATAPEPQFNMAAPPYAAPPYAAPPYAAPPYAAPPYAAPAEGNYLYQAAGWNPAVYPPPPGYNEIPGNPQPIILPQVIFKTELGDNPGLAVCPVCNVPCTTSVQYKSGCLTILLCCLLFFFGCVLGCFLIPCCVKGCKDVNHYCPNCKHLIYKYKRI</sequence>
<evidence type="ECO:0000313" key="11">
    <source>
        <dbReference type="Proteomes" id="UP001176940"/>
    </source>
</evidence>
<keyword evidence="8" id="KW-1133">Transmembrane helix</keyword>
<dbReference type="SMART" id="SM00714">
    <property type="entry name" value="LITAF"/>
    <property type="match status" value="1"/>
</dbReference>
<keyword evidence="6" id="KW-0862">Zinc</keyword>
<dbReference type="PROSITE" id="PS51837">
    <property type="entry name" value="LITAF"/>
    <property type="match status" value="1"/>
</dbReference>
<dbReference type="Proteomes" id="UP001176940">
    <property type="component" value="Unassembled WGS sequence"/>
</dbReference>
<comment type="similarity">
    <text evidence="4">Belongs to the CDIP1/LITAF family.</text>
</comment>
<comment type="subcellular location">
    <subcellularLocation>
        <location evidence="1">Endosome membrane</location>
        <topology evidence="1">Peripheral membrane protein</topology>
        <orientation evidence="1">Cytoplasmic side</orientation>
    </subcellularLocation>
    <subcellularLocation>
        <location evidence="2">Late endosome membrane</location>
    </subcellularLocation>
    <subcellularLocation>
        <location evidence="3">Lysosome membrane</location>
        <topology evidence="3">Peripheral membrane protein</topology>
        <orientation evidence="3">Cytoplasmic side</orientation>
    </subcellularLocation>
</comment>
<evidence type="ECO:0000256" key="4">
    <source>
        <dbReference type="ARBA" id="ARBA00005975"/>
    </source>
</evidence>
<keyword evidence="7 8" id="KW-0472">Membrane</keyword>
<evidence type="ECO:0000256" key="1">
    <source>
        <dbReference type="ARBA" id="ARBA00004125"/>
    </source>
</evidence>
<evidence type="ECO:0000259" key="9">
    <source>
        <dbReference type="PROSITE" id="PS51837"/>
    </source>
</evidence>
<organism evidence="10 11">
    <name type="scientific">Ranitomeya imitator</name>
    <name type="common">mimic poison frog</name>
    <dbReference type="NCBI Taxonomy" id="111125"/>
    <lineage>
        <taxon>Eukaryota</taxon>
        <taxon>Metazoa</taxon>
        <taxon>Chordata</taxon>
        <taxon>Craniata</taxon>
        <taxon>Vertebrata</taxon>
        <taxon>Euteleostomi</taxon>
        <taxon>Amphibia</taxon>
        <taxon>Batrachia</taxon>
        <taxon>Anura</taxon>
        <taxon>Neobatrachia</taxon>
        <taxon>Hyloidea</taxon>
        <taxon>Dendrobatidae</taxon>
        <taxon>Dendrobatinae</taxon>
        <taxon>Ranitomeya</taxon>
    </lineage>
</organism>
<evidence type="ECO:0000313" key="10">
    <source>
        <dbReference type="EMBL" id="CAJ0928885.1"/>
    </source>
</evidence>
<evidence type="ECO:0000256" key="7">
    <source>
        <dbReference type="ARBA" id="ARBA00023136"/>
    </source>
</evidence>
<evidence type="ECO:0000256" key="3">
    <source>
        <dbReference type="ARBA" id="ARBA00004630"/>
    </source>
</evidence>
<keyword evidence="5" id="KW-0479">Metal-binding</keyword>
<evidence type="ECO:0000256" key="8">
    <source>
        <dbReference type="SAM" id="Phobius"/>
    </source>
</evidence>
<dbReference type="Pfam" id="PF10601">
    <property type="entry name" value="zf-LITAF-like"/>
    <property type="match status" value="1"/>
</dbReference>
<evidence type="ECO:0000256" key="6">
    <source>
        <dbReference type="ARBA" id="ARBA00022833"/>
    </source>
</evidence>
<feature type="transmembrane region" description="Helical" evidence="8">
    <location>
        <begin position="138"/>
        <end position="159"/>
    </location>
</feature>
<keyword evidence="11" id="KW-1185">Reference proteome</keyword>
<dbReference type="PANTHER" id="PTHR23292:SF47">
    <property type="entry name" value="LITAF DOMAIN-CONTAINING PROTEIN"/>
    <property type="match status" value="1"/>
</dbReference>
<dbReference type="InterPro" id="IPR006629">
    <property type="entry name" value="LITAF"/>
</dbReference>
<dbReference type="InterPro" id="IPR037519">
    <property type="entry name" value="LITAF_fam"/>
</dbReference>
<accession>A0ABN9L2X2</accession>
<dbReference type="PANTHER" id="PTHR23292">
    <property type="entry name" value="LIPOPOLYSACCHARIDE-INDUCED TUMOR NECROSIS FACTOR-ALPHA FACTOR"/>
    <property type="match status" value="1"/>
</dbReference>
<comment type="caution">
    <text evidence="10">The sequence shown here is derived from an EMBL/GenBank/DDBJ whole genome shotgun (WGS) entry which is preliminary data.</text>
</comment>
<keyword evidence="8" id="KW-0812">Transmembrane</keyword>
<feature type="domain" description="LITAF" evidence="9">
    <location>
        <begin position="96"/>
        <end position="184"/>
    </location>
</feature>
<proteinExistence type="inferred from homology"/>
<reference evidence="10" key="1">
    <citation type="submission" date="2023-07" db="EMBL/GenBank/DDBJ databases">
        <authorList>
            <person name="Stuckert A."/>
        </authorList>
    </citation>
    <scope>NUCLEOTIDE SEQUENCE</scope>
</reference>
<evidence type="ECO:0000256" key="5">
    <source>
        <dbReference type="ARBA" id="ARBA00022723"/>
    </source>
</evidence>
<dbReference type="EMBL" id="CAUEEQ010005447">
    <property type="protein sequence ID" value="CAJ0928885.1"/>
    <property type="molecule type" value="Genomic_DNA"/>
</dbReference>
<evidence type="ECO:0000256" key="2">
    <source>
        <dbReference type="ARBA" id="ARBA00004414"/>
    </source>
</evidence>
<name>A0ABN9L2X2_9NEOB</name>
<gene>
    <name evidence="10" type="ORF">RIMI_LOCUS3589336</name>
</gene>
<protein>
    <recommendedName>
        <fullName evidence="9">LITAF domain-containing protein</fullName>
    </recommendedName>
</protein>